<sequence>MGRAEGKIGARKTAEKRTEQTPSFASALSNSTTTGCEEIVESKLCKLAVEFNVMPVLTEGVPPSTNKHSAKKVLRVGEIETILNEKLSITFRDVQVSSGSPQDKKHPKVDRIRRREKSARERVALMSRERNDEDTLLGTEADAPSVSSDVITRSSLRSVPEKGRSDEVHDDDGSSLIMPTASGKPSSSVISASDAHDSFNSFLSDPKNFMIVKENKLRLWQSLCIKLGFHLLFGLVTLEGEGFPDLPGVSTPNRSFSNEVVLTLPKTLNEAKSILKAHADVNLVDYLEARSIGTPEYVGAYKGLLHSSESALCKYTLKQSKFAQKDLAKAEWLNPLMRDLLRYRRKKEN</sequence>
<organism evidence="2 3">
    <name type="scientific">Cryptococcus neoformans (strain H99 / ATCC 208821 / CBS 10515 / FGSC 9487)</name>
    <name type="common">Cryptococcus neoformans var. grubii serotype A</name>
    <dbReference type="NCBI Taxonomy" id="235443"/>
    <lineage>
        <taxon>Eukaryota</taxon>
        <taxon>Fungi</taxon>
        <taxon>Dikarya</taxon>
        <taxon>Basidiomycota</taxon>
        <taxon>Agaricomycotina</taxon>
        <taxon>Tremellomycetes</taxon>
        <taxon>Tremellales</taxon>
        <taxon>Cryptococcaceae</taxon>
        <taxon>Cryptococcus</taxon>
        <taxon>Cryptococcus neoformans species complex</taxon>
    </lineage>
</organism>
<feature type="compositionally biased region" description="Basic residues" evidence="1">
    <location>
        <begin position="105"/>
        <end position="117"/>
    </location>
</feature>
<dbReference type="KEGG" id="cng:CNAG_07369"/>
<protein>
    <submittedName>
        <fullName evidence="2">Uncharacterized protein</fullName>
    </submittedName>
</protein>
<dbReference type="Proteomes" id="UP000010091">
    <property type="component" value="Chromosome 1"/>
</dbReference>
<gene>
    <name evidence="2" type="ORF">CNAG_07369</name>
</gene>
<dbReference type="RefSeq" id="XP_012047060.1">
    <property type="nucleotide sequence ID" value="XM_012191670.1"/>
</dbReference>
<dbReference type="OrthoDB" id="2596481at2759"/>
<dbReference type="EMBL" id="CP003820">
    <property type="protein sequence ID" value="AFR92709.1"/>
    <property type="molecule type" value="Genomic_DNA"/>
</dbReference>
<name>J9VJC8_CRYN9</name>
<evidence type="ECO:0000256" key="1">
    <source>
        <dbReference type="SAM" id="MobiDB-lite"/>
    </source>
</evidence>
<proteinExistence type="predicted"/>
<feature type="compositionally biased region" description="Basic and acidic residues" evidence="1">
    <location>
        <begin position="118"/>
        <end position="133"/>
    </location>
</feature>
<feature type="region of interest" description="Disordered" evidence="1">
    <location>
        <begin position="1"/>
        <end position="32"/>
    </location>
</feature>
<dbReference type="HOGENOM" id="CLU_767305_0_0_1"/>
<accession>J9VJC8</accession>
<dbReference type="GeneID" id="23890224"/>
<feature type="compositionally biased region" description="Basic and acidic residues" evidence="1">
    <location>
        <begin position="1"/>
        <end position="19"/>
    </location>
</feature>
<feature type="region of interest" description="Disordered" evidence="1">
    <location>
        <begin position="94"/>
        <end position="189"/>
    </location>
</feature>
<feature type="compositionally biased region" description="Polar residues" evidence="1">
    <location>
        <begin position="20"/>
        <end position="32"/>
    </location>
</feature>
<keyword evidence="3" id="KW-1185">Reference proteome</keyword>
<dbReference type="AlphaFoldDB" id="J9VJC8"/>
<evidence type="ECO:0000313" key="2">
    <source>
        <dbReference type="EMBL" id="AFR92709.1"/>
    </source>
</evidence>
<feature type="compositionally biased region" description="Polar residues" evidence="1">
    <location>
        <begin position="145"/>
        <end position="157"/>
    </location>
</feature>
<evidence type="ECO:0000313" key="3">
    <source>
        <dbReference type="Proteomes" id="UP000010091"/>
    </source>
</evidence>
<dbReference type="VEuPathDB" id="FungiDB:CNAG_07369"/>
<reference evidence="2 3" key="1">
    <citation type="journal article" date="2014" name="PLoS Genet.">
        <title>Analysis of the genome and transcriptome of Cryptococcus neoformans var. grubii reveals complex RNA expression and microevolution leading to virulence attenuation.</title>
        <authorList>
            <person name="Janbon G."/>
            <person name="Ormerod K.L."/>
            <person name="Paulet D."/>
            <person name="Byrnes E.J.III."/>
            <person name="Yadav V."/>
            <person name="Chatterjee G."/>
            <person name="Mullapudi N."/>
            <person name="Hon C.C."/>
            <person name="Billmyre R.B."/>
            <person name="Brunel F."/>
            <person name="Bahn Y.S."/>
            <person name="Chen W."/>
            <person name="Chen Y."/>
            <person name="Chow E.W."/>
            <person name="Coppee J.Y."/>
            <person name="Floyd-Averette A."/>
            <person name="Gaillardin C."/>
            <person name="Gerik K.J."/>
            <person name="Goldberg J."/>
            <person name="Gonzalez-Hilarion S."/>
            <person name="Gujja S."/>
            <person name="Hamlin J.L."/>
            <person name="Hsueh Y.P."/>
            <person name="Ianiri G."/>
            <person name="Jones S."/>
            <person name="Kodira C.D."/>
            <person name="Kozubowski L."/>
            <person name="Lam W."/>
            <person name="Marra M."/>
            <person name="Mesner L.D."/>
            <person name="Mieczkowski P.A."/>
            <person name="Moyrand F."/>
            <person name="Nielsen K."/>
            <person name="Proux C."/>
            <person name="Rossignol T."/>
            <person name="Schein J.E."/>
            <person name="Sun S."/>
            <person name="Wollschlaeger C."/>
            <person name="Wood I.A."/>
            <person name="Zeng Q."/>
            <person name="Neuveglise C."/>
            <person name="Newlon C.S."/>
            <person name="Perfect J.R."/>
            <person name="Lodge J.K."/>
            <person name="Idnurm A."/>
            <person name="Stajich J.E."/>
            <person name="Kronstad J.W."/>
            <person name="Sanyal K."/>
            <person name="Heitman J."/>
            <person name="Fraser J.A."/>
            <person name="Cuomo C.A."/>
            <person name="Dietrich F.S."/>
        </authorList>
    </citation>
    <scope>NUCLEOTIDE SEQUENCE [LARGE SCALE GENOMIC DNA]</scope>
    <source>
        <strain evidence="3">H99 / ATCC 208821 / CBS 10515 / FGSC 9487</strain>
    </source>
</reference>